<name>A0A841BIA3_9ACTN</name>
<organism evidence="1 2">
    <name type="scientific">Allocatelliglobosispora scoriae</name>
    <dbReference type="NCBI Taxonomy" id="643052"/>
    <lineage>
        <taxon>Bacteria</taxon>
        <taxon>Bacillati</taxon>
        <taxon>Actinomycetota</taxon>
        <taxon>Actinomycetes</taxon>
        <taxon>Micromonosporales</taxon>
        <taxon>Micromonosporaceae</taxon>
        <taxon>Allocatelliglobosispora</taxon>
    </lineage>
</organism>
<evidence type="ECO:0000313" key="2">
    <source>
        <dbReference type="Proteomes" id="UP000587527"/>
    </source>
</evidence>
<keyword evidence="2" id="KW-1185">Reference proteome</keyword>
<comment type="caution">
    <text evidence="1">The sequence shown here is derived from an EMBL/GenBank/DDBJ whole genome shotgun (WGS) entry which is preliminary data.</text>
</comment>
<dbReference type="AlphaFoldDB" id="A0A841BIA3"/>
<reference evidence="1 2" key="1">
    <citation type="submission" date="2020-08" db="EMBL/GenBank/DDBJ databases">
        <title>Sequencing the genomes of 1000 actinobacteria strains.</title>
        <authorList>
            <person name="Klenk H.-P."/>
        </authorList>
    </citation>
    <scope>NUCLEOTIDE SEQUENCE [LARGE SCALE GENOMIC DNA]</scope>
    <source>
        <strain evidence="1 2">DSM 45362</strain>
    </source>
</reference>
<gene>
    <name evidence="1" type="ORF">F4553_000172</name>
</gene>
<proteinExistence type="predicted"/>
<dbReference type="RefSeq" id="WP_184830844.1">
    <property type="nucleotide sequence ID" value="NZ_JACHMN010000001.1"/>
</dbReference>
<sequence>MNNTTQWEDLYLRNSFQDTGAYPTGGKASRSPDIIPLGDAPVSNPEALINEENWRRDYGNSTNAGESNYIYLRGRNLSAQDTEGWLYLYYAPSALLLWPTDPLDPSRGWSRSPLSTSSGATKVRVAPKAGERFVTPEPFHWIPKPIHNDHYCLIGRVVTEANPNPIPALGELKTLDELAVYVSQHPNMAQRNVTTINPKHKTTTSTLEYNQGSAGGNVYFNMNCLNVPNGSRVAFSCGTTGPDPMIQMEGTVKNTVGSDGIARYSLALYSNIPAGWQSNLQYTWFSEGRVPLPDMSISFEMIMPNGTTHPVLAAAQRPLTDFGIPAELIPADGPTHGIRMGSNMMKTLPVAVNSSDPDYSGGLRDLVGQAPDSSSLLFSGVTWGDRYSSIFGAQTANYDVAVTRSTDKSVRTETVKVSEEKAGEEGELRAAEADSADLCVDTSLETGTYAGDILAVLTAKNVPIGSEIWFRNLDGSFGIEVQPAPVKNQNEFTVTATVRGLPAGYATKIRSFLRLNGEQLPEGAHLKFSIVKLTVTADEAADPKKGETLGVVVFQN</sequence>
<protein>
    <submittedName>
        <fullName evidence="1">Uncharacterized protein</fullName>
    </submittedName>
</protein>
<dbReference type="Proteomes" id="UP000587527">
    <property type="component" value="Unassembled WGS sequence"/>
</dbReference>
<dbReference type="EMBL" id="JACHMN010000001">
    <property type="protein sequence ID" value="MBB5866793.1"/>
    <property type="molecule type" value="Genomic_DNA"/>
</dbReference>
<accession>A0A841BIA3</accession>
<evidence type="ECO:0000313" key="1">
    <source>
        <dbReference type="EMBL" id="MBB5866793.1"/>
    </source>
</evidence>